<comment type="caution">
    <text evidence="2">The sequence shown here is derived from an EMBL/GenBank/DDBJ whole genome shotgun (WGS) entry which is preliminary data.</text>
</comment>
<organism evidence="2 3">
    <name type="scientific">Microlunatus ginsengisoli</name>
    <dbReference type="NCBI Taxonomy" id="363863"/>
    <lineage>
        <taxon>Bacteria</taxon>
        <taxon>Bacillati</taxon>
        <taxon>Actinomycetota</taxon>
        <taxon>Actinomycetes</taxon>
        <taxon>Propionibacteriales</taxon>
        <taxon>Propionibacteriaceae</taxon>
        <taxon>Microlunatus</taxon>
    </lineage>
</organism>
<dbReference type="InterPro" id="IPR032710">
    <property type="entry name" value="NTF2-like_dom_sf"/>
</dbReference>
<dbReference type="EMBL" id="BAABAB010000056">
    <property type="protein sequence ID" value="GAA3643083.1"/>
    <property type="molecule type" value="Genomic_DNA"/>
</dbReference>
<evidence type="ECO:0000313" key="2">
    <source>
        <dbReference type="EMBL" id="GAA3643083.1"/>
    </source>
</evidence>
<dbReference type="Gene3D" id="3.10.450.50">
    <property type="match status" value="1"/>
</dbReference>
<reference evidence="3" key="1">
    <citation type="journal article" date="2019" name="Int. J. Syst. Evol. Microbiol.">
        <title>The Global Catalogue of Microorganisms (GCM) 10K type strain sequencing project: providing services to taxonomists for standard genome sequencing and annotation.</title>
        <authorList>
            <consortium name="The Broad Institute Genomics Platform"/>
            <consortium name="The Broad Institute Genome Sequencing Center for Infectious Disease"/>
            <person name="Wu L."/>
            <person name="Ma J."/>
        </authorList>
    </citation>
    <scope>NUCLEOTIDE SEQUENCE [LARGE SCALE GENOMIC DNA]</scope>
    <source>
        <strain evidence="3">JCM 16929</strain>
    </source>
</reference>
<accession>A0ABP7AYW3</accession>
<protein>
    <recommendedName>
        <fullName evidence="1">SnoaL-like domain-containing protein</fullName>
    </recommendedName>
</protein>
<gene>
    <name evidence="2" type="ORF">GCM10022236_52160</name>
</gene>
<dbReference type="Proteomes" id="UP001501490">
    <property type="component" value="Unassembled WGS sequence"/>
</dbReference>
<keyword evidence="3" id="KW-1185">Reference proteome</keyword>
<sequence length="138" mass="15032">MRDSQPQHSALELLQRGLQALAASDWDALRSLCDDRIVWRLPGRSPIAGELVGPDAVIARFQEMRRVTAADTPATLVALLDGGDYAAVVQRNHITGGGQSAQPVTAVTLAEAKNGRLIELHYLVSDQYAVDDLWSRML</sequence>
<dbReference type="SUPFAM" id="SSF54427">
    <property type="entry name" value="NTF2-like"/>
    <property type="match status" value="1"/>
</dbReference>
<proteinExistence type="predicted"/>
<evidence type="ECO:0000259" key="1">
    <source>
        <dbReference type="Pfam" id="PF12680"/>
    </source>
</evidence>
<feature type="domain" description="SnoaL-like" evidence="1">
    <location>
        <begin position="15"/>
        <end position="119"/>
    </location>
</feature>
<name>A0ABP7AYW3_9ACTN</name>
<dbReference type="Pfam" id="PF12680">
    <property type="entry name" value="SnoaL_2"/>
    <property type="match status" value="1"/>
</dbReference>
<evidence type="ECO:0000313" key="3">
    <source>
        <dbReference type="Proteomes" id="UP001501490"/>
    </source>
</evidence>
<dbReference type="InterPro" id="IPR037401">
    <property type="entry name" value="SnoaL-like"/>
</dbReference>
<dbReference type="RefSeq" id="WP_344810050.1">
    <property type="nucleotide sequence ID" value="NZ_BAABAB010000056.1"/>
</dbReference>